<evidence type="ECO:0000313" key="4">
    <source>
        <dbReference type="Proteomes" id="UP000003112"/>
    </source>
</evidence>
<dbReference type="GO" id="GO:0016020">
    <property type="term" value="C:membrane"/>
    <property type="evidence" value="ECO:0007669"/>
    <property type="project" value="InterPro"/>
</dbReference>
<feature type="transmembrane region" description="Helical" evidence="1">
    <location>
        <begin position="79"/>
        <end position="95"/>
    </location>
</feature>
<feature type="transmembrane region" description="Helical" evidence="1">
    <location>
        <begin position="52"/>
        <end position="72"/>
    </location>
</feature>
<evidence type="ECO:0000259" key="2">
    <source>
        <dbReference type="Pfam" id="PF06580"/>
    </source>
</evidence>
<dbReference type="PANTHER" id="PTHR34220:SF7">
    <property type="entry name" value="SENSOR HISTIDINE KINASE YPDA"/>
    <property type="match status" value="1"/>
</dbReference>
<dbReference type="SUPFAM" id="SSF55874">
    <property type="entry name" value="ATPase domain of HSP90 chaperone/DNA topoisomerase II/histidine kinase"/>
    <property type="match status" value="1"/>
</dbReference>
<comment type="caution">
    <text evidence="3">The sequence shown here is derived from an EMBL/GenBank/DDBJ whole genome shotgun (WGS) entry which is preliminary data.</text>
</comment>
<dbReference type="InterPro" id="IPR050640">
    <property type="entry name" value="Bact_2-comp_sensor_kinase"/>
</dbReference>
<sequence>MKRFLRLNRENITYLGLWLLLFLSPLLSMCIKVESGLVKAFSWMEVFHVWKFFVVYLVMFLVHNFVLAPLLLYKHRKTMYFATTLCLVMMFAFYQCSNRPRRPMHPMEMEGRMRHRPMPEGDRLHEPGRDRMKDHRMGPPLFFGEGDLVSTITLVLLLGMNLGIKLYFRSEQESAEMRLLEKENLNQQLEYLKYQINPHFFMNTLNNIHALVDIDPEKAKTTIVELSKMMRYLLYEGNNSLIPLHREVEFLRNYITLMKLRYTDKVKIDTDIPVSLPDRRLPPLLLITFVENAFKHGVSYREPSFITIGMRVDGDRFHFECVNSKHRESTAEHGGVGLTNVHRRLDLIYGDTYRLDIDDGTDTYTVKLELPIAT</sequence>
<dbReference type="GO" id="GO:0000155">
    <property type="term" value="F:phosphorelay sensor kinase activity"/>
    <property type="evidence" value="ECO:0007669"/>
    <property type="project" value="InterPro"/>
</dbReference>
<name>E6K6L7_9BACT</name>
<keyword evidence="3" id="KW-0418">Kinase</keyword>
<evidence type="ECO:0000313" key="3">
    <source>
        <dbReference type="EMBL" id="EFU30697.1"/>
    </source>
</evidence>
<keyword evidence="4" id="KW-1185">Reference proteome</keyword>
<feature type="domain" description="Signal transduction histidine kinase internal region" evidence="2">
    <location>
        <begin position="188"/>
        <end position="265"/>
    </location>
</feature>
<dbReference type="GeneID" id="93536085"/>
<dbReference type="PANTHER" id="PTHR34220">
    <property type="entry name" value="SENSOR HISTIDINE KINASE YPDA"/>
    <property type="match status" value="1"/>
</dbReference>
<dbReference type="HOGENOM" id="CLU_020473_1_0_10"/>
<keyword evidence="1" id="KW-1133">Transmembrane helix</keyword>
<proteinExistence type="predicted"/>
<keyword evidence="1" id="KW-0472">Membrane</keyword>
<gene>
    <name evidence="3" type="ORF">HMPREF6485_1266</name>
</gene>
<reference evidence="3 4" key="1">
    <citation type="submission" date="2010-10" db="EMBL/GenBank/DDBJ databases">
        <authorList>
            <person name="Muzny D."/>
            <person name="Qin X."/>
            <person name="Deng J."/>
            <person name="Jiang H."/>
            <person name="Liu Y."/>
            <person name="Qu J."/>
            <person name="Song X.-Z."/>
            <person name="Zhang L."/>
            <person name="Thornton R."/>
            <person name="Coyle M."/>
            <person name="Francisco L."/>
            <person name="Jackson L."/>
            <person name="Javaid M."/>
            <person name="Korchina V."/>
            <person name="Kovar C."/>
            <person name="Mata R."/>
            <person name="Mathew T."/>
            <person name="Ngo R."/>
            <person name="Nguyen L."/>
            <person name="Nguyen N."/>
            <person name="Okwuonu G."/>
            <person name="Ongeri F."/>
            <person name="Pham C."/>
            <person name="Simmons D."/>
            <person name="Wilczek-Boney K."/>
            <person name="Hale W."/>
            <person name="Jakkamsetti A."/>
            <person name="Pham P."/>
            <person name="Ruth R."/>
            <person name="San Lucas F."/>
            <person name="Warren J."/>
            <person name="Zhang J."/>
            <person name="Zhao Z."/>
            <person name="Zhou C."/>
            <person name="Zhu D."/>
            <person name="Lee S."/>
            <person name="Bess C."/>
            <person name="Blankenburg K."/>
            <person name="Forbes L."/>
            <person name="Fu Q."/>
            <person name="Gubbala S."/>
            <person name="Hirani K."/>
            <person name="Jayaseelan J.C."/>
            <person name="Lara F."/>
            <person name="Munidasa M."/>
            <person name="Palculict T."/>
            <person name="Patil S."/>
            <person name="Pu L.-L."/>
            <person name="Saada N."/>
            <person name="Tang L."/>
            <person name="Weissenberger G."/>
            <person name="Zhu Y."/>
            <person name="Hemphill L."/>
            <person name="Shang Y."/>
            <person name="Youmans B."/>
            <person name="Ayvaz T."/>
            <person name="Ross M."/>
            <person name="Santibanez J."/>
            <person name="Aqrawi P."/>
            <person name="Gross S."/>
            <person name="Joshi V."/>
            <person name="Fowler G."/>
            <person name="Nazareth L."/>
            <person name="Reid J."/>
            <person name="Worley K."/>
            <person name="Petrosino J."/>
            <person name="Highlander S."/>
            <person name="Gibbs R."/>
        </authorList>
    </citation>
    <scope>NUCLEOTIDE SEQUENCE [LARGE SCALE GENOMIC DNA]</scope>
    <source>
        <strain evidence="3 4">ATCC 33574</strain>
    </source>
</reference>
<dbReference type="Gene3D" id="3.30.565.10">
    <property type="entry name" value="Histidine kinase-like ATPase, C-terminal domain"/>
    <property type="match status" value="1"/>
</dbReference>
<dbReference type="InterPro" id="IPR036890">
    <property type="entry name" value="HATPase_C_sf"/>
</dbReference>
<keyword evidence="1" id="KW-0812">Transmembrane</keyword>
<dbReference type="Pfam" id="PF06580">
    <property type="entry name" value="His_kinase"/>
    <property type="match status" value="1"/>
</dbReference>
<protein>
    <submittedName>
        <fullName evidence="3">Histidine kinase</fullName>
    </submittedName>
</protein>
<dbReference type="AlphaFoldDB" id="E6K6L7"/>
<dbReference type="STRING" id="873513.HMPREF6485_1266"/>
<dbReference type="EMBL" id="AEPD01000026">
    <property type="protein sequence ID" value="EFU30697.1"/>
    <property type="molecule type" value="Genomic_DNA"/>
</dbReference>
<dbReference type="eggNOG" id="COG2972">
    <property type="taxonomic scope" value="Bacteria"/>
</dbReference>
<dbReference type="Proteomes" id="UP000003112">
    <property type="component" value="Unassembled WGS sequence"/>
</dbReference>
<keyword evidence="3" id="KW-0808">Transferase</keyword>
<evidence type="ECO:0000256" key="1">
    <source>
        <dbReference type="SAM" id="Phobius"/>
    </source>
</evidence>
<dbReference type="InterPro" id="IPR010559">
    <property type="entry name" value="Sig_transdc_His_kin_internal"/>
</dbReference>
<organism evidence="3 4">
    <name type="scientific">Segatella buccae ATCC 33574</name>
    <dbReference type="NCBI Taxonomy" id="873513"/>
    <lineage>
        <taxon>Bacteria</taxon>
        <taxon>Pseudomonadati</taxon>
        <taxon>Bacteroidota</taxon>
        <taxon>Bacteroidia</taxon>
        <taxon>Bacteroidales</taxon>
        <taxon>Prevotellaceae</taxon>
        <taxon>Segatella</taxon>
    </lineage>
</organism>
<dbReference type="RefSeq" id="WP_004345289.1">
    <property type="nucleotide sequence ID" value="NZ_GL586311.1"/>
</dbReference>
<accession>E6K6L7</accession>